<evidence type="ECO:0000313" key="3">
    <source>
        <dbReference type="Proteomes" id="UP000327011"/>
    </source>
</evidence>
<gene>
    <name evidence="2" type="ORF">F5972_08295</name>
</gene>
<protein>
    <submittedName>
        <fullName evidence="2">Uncharacterized protein</fullName>
    </submittedName>
</protein>
<keyword evidence="3" id="KW-1185">Reference proteome</keyword>
<dbReference type="EMBL" id="VYTZ01000003">
    <property type="protein sequence ID" value="KAA9379643.1"/>
    <property type="molecule type" value="Genomic_DNA"/>
</dbReference>
<dbReference type="Proteomes" id="UP000327011">
    <property type="component" value="Unassembled WGS sequence"/>
</dbReference>
<comment type="caution">
    <text evidence="2">The sequence shown here is derived from an EMBL/GenBank/DDBJ whole genome shotgun (WGS) entry which is preliminary data.</text>
</comment>
<evidence type="ECO:0000256" key="1">
    <source>
        <dbReference type="SAM" id="Phobius"/>
    </source>
</evidence>
<accession>A0A5J5K855</accession>
<proteinExistence type="predicted"/>
<keyword evidence="1" id="KW-0472">Membrane</keyword>
<sequence length="229" mass="25263">MGGFTGVWTLVGACIGAVTTLLAVWLKHKFERQRFKLFWRVMEVVPIVTDETRDHLTLFHNSVPVKDPHTVKFRLDAEGPNDLDADAFKQPIKAEIGAKILDVVKEEAIPSSPPALPRHWNGNTLLIDPGHIGRQQQVTYTLLVEQKPPRPTKDKVTGSLVNVDLLPYPTGPSRKRTLFQSVCVLVGVALSVGASFSEFFTGANSITVGVTIIGFVLFILAFPWRIVKG</sequence>
<feature type="transmembrane region" description="Helical" evidence="1">
    <location>
        <begin position="6"/>
        <end position="26"/>
    </location>
</feature>
<feature type="transmembrane region" description="Helical" evidence="1">
    <location>
        <begin position="206"/>
        <end position="227"/>
    </location>
</feature>
<dbReference type="AlphaFoldDB" id="A0A5J5K855"/>
<name>A0A5J5K855_9ACTN</name>
<feature type="transmembrane region" description="Helical" evidence="1">
    <location>
        <begin position="178"/>
        <end position="200"/>
    </location>
</feature>
<reference evidence="2 3" key="1">
    <citation type="submission" date="2019-09" db="EMBL/GenBank/DDBJ databases">
        <title>Screening of Novel Bioactive Compounds from Soil-Associated.</title>
        <authorList>
            <person name="Gong X."/>
        </authorList>
    </citation>
    <scope>NUCLEOTIDE SEQUENCE [LARGE SCALE GENOMIC DNA]</scope>
    <source>
        <strain evidence="2 3">Gxj-6</strain>
    </source>
</reference>
<organism evidence="2 3">
    <name type="scientific">Microbispora cellulosiformans</name>
    <dbReference type="NCBI Taxonomy" id="2614688"/>
    <lineage>
        <taxon>Bacteria</taxon>
        <taxon>Bacillati</taxon>
        <taxon>Actinomycetota</taxon>
        <taxon>Actinomycetes</taxon>
        <taxon>Streptosporangiales</taxon>
        <taxon>Streptosporangiaceae</taxon>
        <taxon>Microbispora</taxon>
    </lineage>
</organism>
<keyword evidence="1" id="KW-1133">Transmembrane helix</keyword>
<evidence type="ECO:0000313" key="2">
    <source>
        <dbReference type="EMBL" id="KAA9379643.1"/>
    </source>
</evidence>
<dbReference type="RefSeq" id="WP_150932832.1">
    <property type="nucleotide sequence ID" value="NZ_VYTZ01000003.1"/>
</dbReference>
<keyword evidence="1" id="KW-0812">Transmembrane</keyword>